<keyword evidence="3" id="KW-1185">Reference proteome</keyword>
<keyword evidence="1" id="KW-0831">Ubiquinone biosynthesis</keyword>
<reference evidence="2" key="1">
    <citation type="submission" date="2023-01" db="EMBL/GenBank/DDBJ databases">
        <title>Biogeochemical cycle of methane in antarctic sediments.</title>
        <authorList>
            <person name="Roldan D.M."/>
            <person name="Menes R.J."/>
        </authorList>
    </citation>
    <scope>NUCLEOTIDE SEQUENCE [LARGE SCALE GENOMIC DNA]</scope>
    <source>
        <strain evidence="2">K-2018 MAG008</strain>
    </source>
</reference>
<dbReference type="PANTHER" id="PTHR38040">
    <property type="entry name" value="UBIQUINONE BIOSYNTHESIS ACCESSORY FACTOR UBIK"/>
    <property type="match status" value="1"/>
</dbReference>
<dbReference type="PANTHER" id="PTHR38040:SF1">
    <property type="entry name" value="UBIQUINONE BIOSYNTHESIS ACCESSORY FACTOR UBIK"/>
    <property type="match status" value="1"/>
</dbReference>
<evidence type="ECO:0000256" key="1">
    <source>
        <dbReference type="HAMAP-Rule" id="MF_02216"/>
    </source>
</evidence>
<proteinExistence type="inferred from homology"/>
<dbReference type="AlphaFoldDB" id="A0AA43Q686"/>
<evidence type="ECO:0000313" key="2">
    <source>
        <dbReference type="EMBL" id="MDI1232356.1"/>
    </source>
</evidence>
<comment type="function">
    <text evidence="1">Required for efficient ubiquinone (coenzyme Q) biosynthesis. UbiK is probably an accessory factor of Ubi enzymes and facilitates ubiquinone biosynthesis by acting as an assembly factor, a targeting factor, or both.</text>
</comment>
<organism evidence="2 3">
    <name type="scientific">Candidatus Methylobacter titanis</name>
    <dbReference type="NCBI Taxonomy" id="3053457"/>
    <lineage>
        <taxon>Bacteria</taxon>
        <taxon>Pseudomonadati</taxon>
        <taxon>Pseudomonadota</taxon>
        <taxon>Gammaproteobacteria</taxon>
        <taxon>Methylococcales</taxon>
        <taxon>Methylococcaceae</taxon>
        <taxon>Methylobacter</taxon>
    </lineage>
</organism>
<sequence>MFDPKALDDIASRLAGAIPPGLNSLKNDLEKSFHAILQGALGKLDLVTREEFEVQKLVLAKTRSKLEDLEKRVAEMEPHVLTKEDLTPSAHD</sequence>
<gene>
    <name evidence="1" type="primary">ubiK</name>
    <name evidence="2" type="ORF">PSU93_14525</name>
</gene>
<protein>
    <recommendedName>
        <fullName evidence="1">Ubiquinone biosynthesis accessory factor UbiK</fullName>
    </recommendedName>
</protein>
<accession>A0AA43Q686</accession>
<comment type="subcellular location">
    <subcellularLocation>
        <location evidence="1">Cytoplasm</location>
    </subcellularLocation>
</comment>
<dbReference type="EMBL" id="JAQSDF010000078">
    <property type="protein sequence ID" value="MDI1232356.1"/>
    <property type="molecule type" value="Genomic_DNA"/>
</dbReference>
<evidence type="ECO:0000313" key="3">
    <source>
        <dbReference type="Proteomes" id="UP001160519"/>
    </source>
</evidence>
<dbReference type="HAMAP" id="MF_02216">
    <property type="entry name" value="UbiK"/>
    <property type="match status" value="1"/>
</dbReference>
<dbReference type="GO" id="GO:0005829">
    <property type="term" value="C:cytosol"/>
    <property type="evidence" value="ECO:0007669"/>
    <property type="project" value="TreeGrafter"/>
</dbReference>
<dbReference type="Pfam" id="PF04380">
    <property type="entry name" value="BMFP"/>
    <property type="match status" value="1"/>
</dbReference>
<dbReference type="InterPro" id="IPR007475">
    <property type="entry name" value="UbiK"/>
</dbReference>
<comment type="pathway">
    <text evidence="1">Cofactor biosynthesis; ubiquinone biosynthesis.</text>
</comment>
<comment type="caution">
    <text evidence="2">The sequence shown here is derived from an EMBL/GenBank/DDBJ whole genome shotgun (WGS) entry which is preliminary data.</text>
</comment>
<dbReference type="GO" id="GO:0006744">
    <property type="term" value="P:ubiquinone biosynthetic process"/>
    <property type="evidence" value="ECO:0007669"/>
    <property type="project" value="UniProtKB-UniRule"/>
</dbReference>
<keyword evidence="1" id="KW-0963">Cytoplasm</keyword>
<comment type="similarity">
    <text evidence="1">Belongs to the UbiK family.</text>
</comment>
<name>A0AA43Q686_9GAMM</name>
<dbReference type="Proteomes" id="UP001160519">
    <property type="component" value="Unassembled WGS sequence"/>
</dbReference>